<dbReference type="EMBL" id="FPKU01000002">
    <property type="protein sequence ID" value="SFZ85237.1"/>
    <property type="molecule type" value="Genomic_DNA"/>
</dbReference>
<dbReference type="OrthoDB" id="192231at2"/>
<dbReference type="Proteomes" id="UP000183447">
    <property type="component" value="Unassembled WGS sequence"/>
</dbReference>
<dbReference type="Pfam" id="PF00027">
    <property type="entry name" value="cNMP_binding"/>
    <property type="match status" value="1"/>
</dbReference>
<dbReference type="STRING" id="665118.SAMN02983003_2462"/>
<gene>
    <name evidence="2" type="ORF">SAMN02983003_2462</name>
</gene>
<dbReference type="InterPro" id="IPR018490">
    <property type="entry name" value="cNMP-bd_dom_sf"/>
</dbReference>
<dbReference type="PROSITE" id="PS50042">
    <property type="entry name" value="CNMP_BINDING_3"/>
    <property type="match status" value="1"/>
</dbReference>
<proteinExistence type="predicted"/>
<reference evidence="2 3" key="1">
    <citation type="submission" date="2016-11" db="EMBL/GenBank/DDBJ databases">
        <authorList>
            <person name="Jaros S."/>
            <person name="Januszkiewicz K."/>
            <person name="Wedrychowicz H."/>
        </authorList>
    </citation>
    <scope>NUCLEOTIDE SEQUENCE [LARGE SCALE GENOMIC DNA]</scope>
    <source>
        <strain evidence="2 3">ATCC 23634</strain>
    </source>
</reference>
<dbReference type="CDD" id="cd00038">
    <property type="entry name" value="CAP_ED"/>
    <property type="match status" value="1"/>
</dbReference>
<keyword evidence="3" id="KW-1185">Reference proteome</keyword>
<evidence type="ECO:0000313" key="2">
    <source>
        <dbReference type="EMBL" id="SFZ85237.1"/>
    </source>
</evidence>
<protein>
    <submittedName>
        <fullName evidence="2">Cyclic nucleotide-binding domain-containing protein</fullName>
    </submittedName>
</protein>
<organism evidence="2 3">
    <name type="scientific">Devosia enhydra</name>
    <dbReference type="NCBI Taxonomy" id="665118"/>
    <lineage>
        <taxon>Bacteria</taxon>
        <taxon>Pseudomonadati</taxon>
        <taxon>Pseudomonadota</taxon>
        <taxon>Alphaproteobacteria</taxon>
        <taxon>Hyphomicrobiales</taxon>
        <taxon>Devosiaceae</taxon>
        <taxon>Devosia</taxon>
    </lineage>
</organism>
<dbReference type="SMART" id="SM00100">
    <property type="entry name" value="cNMP"/>
    <property type="match status" value="1"/>
</dbReference>
<evidence type="ECO:0000313" key="3">
    <source>
        <dbReference type="Proteomes" id="UP000183447"/>
    </source>
</evidence>
<dbReference type="InterPro" id="IPR014710">
    <property type="entry name" value="RmlC-like_jellyroll"/>
</dbReference>
<dbReference type="SUPFAM" id="SSF51206">
    <property type="entry name" value="cAMP-binding domain-like"/>
    <property type="match status" value="1"/>
</dbReference>
<dbReference type="InterPro" id="IPR000595">
    <property type="entry name" value="cNMP-bd_dom"/>
</dbReference>
<name>A0A1K2HYT6_9HYPH</name>
<dbReference type="Gene3D" id="2.60.120.10">
    <property type="entry name" value="Jelly Rolls"/>
    <property type="match status" value="1"/>
</dbReference>
<accession>A0A1K2HYT6</accession>
<dbReference type="RefSeq" id="WP_072343315.1">
    <property type="nucleotide sequence ID" value="NZ_FPKU01000002.1"/>
</dbReference>
<sequence>MTHVETSLRSVLVHCEGLPRTAFAADETLIGEGPATGRMFILASGTIAVLRNETVVARIAEPGAVFGEMAAFLGGDHTATVRAETPVEAFVIEDARAYLQGHPEIVFHVASILAGRLQQATTYLADLKRQFADRDDHFGMVDEVLEALVQRQRPRARVGSELAEDPRL</sequence>
<feature type="domain" description="Cyclic nucleotide-binding" evidence="1">
    <location>
        <begin position="23"/>
        <end position="93"/>
    </location>
</feature>
<dbReference type="AlphaFoldDB" id="A0A1K2HYT6"/>
<evidence type="ECO:0000259" key="1">
    <source>
        <dbReference type="PROSITE" id="PS50042"/>
    </source>
</evidence>